<dbReference type="Proteomes" id="UP000002358">
    <property type="component" value="Chromosome 1"/>
</dbReference>
<dbReference type="Pfam" id="PF15797">
    <property type="entry name" value="DUF4706"/>
    <property type="match status" value="1"/>
</dbReference>
<evidence type="ECO:0000259" key="1">
    <source>
        <dbReference type="Pfam" id="PF15797"/>
    </source>
</evidence>
<gene>
    <name evidence="2" type="primary">100118651</name>
</gene>
<evidence type="ECO:0000313" key="3">
    <source>
        <dbReference type="Proteomes" id="UP000002358"/>
    </source>
</evidence>
<dbReference type="AlphaFoldDB" id="A0A7M7G3E4"/>
<dbReference type="PANTHER" id="PTHR34394:SF1">
    <property type="entry name" value="SIMILAR TO RIKEN CDNA 2310022B05"/>
    <property type="match status" value="1"/>
</dbReference>
<feature type="domain" description="DUF4706" evidence="1">
    <location>
        <begin position="12"/>
        <end position="120"/>
    </location>
</feature>
<dbReference type="InParanoid" id="A0A7M7G3E4"/>
<protein>
    <recommendedName>
        <fullName evidence="1">DUF4706 domain-containing protein</fullName>
    </recommendedName>
</protein>
<dbReference type="PANTHER" id="PTHR34394">
    <property type="entry name" value="SIMILAR TO RIKEN CDNA 2310022B05"/>
    <property type="match status" value="1"/>
</dbReference>
<dbReference type="EnsemblMetazoa" id="XM_001602517">
    <property type="protein sequence ID" value="XP_001602567"/>
    <property type="gene ID" value="LOC100118651"/>
</dbReference>
<proteinExistence type="predicted"/>
<reference evidence="2" key="1">
    <citation type="submission" date="2021-01" db="UniProtKB">
        <authorList>
            <consortium name="EnsemblMetazoa"/>
        </authorList>
    </citation>
    <scope>IDENTIFICATION</scope>
</reference>
<name>A0A7M7G3E4_NASVI</name>
<dbReference type="OrthoDB" id="5984457at2759"/>
<dbReference type="OMA" id="NSYENIW"/>
<dbReference type="InterPro" id="IPR031600">
    <property type="entry name" value="DUF4706"/>
</dbReference>
<sequence>MSTKTLSAIAEDYLYSINPLAKRIGEDVAATKDAYEGLWNTLSLGERNQALDETIIQPEVALKYASKKLDPSSKEFPDYYPKLRIQTGMKYMIDETGSTLRWKDEHSAPFSFMTQSQMNLNCLDQTVDSSTKNMTSYISDTSHYANSCNMRNHDDSLEDNYSPPSSQISFYQTENYSDTIFSTEDGSTLRSSCIDSEASEGIFAKLINKTSLLKIQQNSSDDDMEHLVPQKSLRMTAKMGNDKNQMNINFGGHLKSSDIESAALLDTPSSYSSYQSSQLNHDPEIPKTGFEFLDNW</sequence>
<organism evidence="2 3">
    <name type="scientific">Nasonia vitripennis</name>
    <name type="common">Parasitic wasp</name>
    <dbReference type="NCBI Taxonomy" id="7425"/>
    <lineage>
        <taxon>Eukaryota</taxon>
        <taxon>Metazoa</taxon>
        <taxon>Ecdysozoa</taxon>
        <taxon>Arthropoda</taxon>
        <taxon>Hexapoda</taxon>
        <taxon>Insecta</taxon>
        <taxon>Pterygota</taxon>
        <taxon>Neoptera</taxon>
        <taxon>Endopterygota</taxon>
        <taxon>Hymenoptera</taxon>
        <taxon>Apocrita</taxon>
        <taxon>Proctotrupomorpha</taxon>
        <taxon>Chalcidoidea</taxon>
        <taxon>Pteromalidae</taxon>
        <taxon>Pteromalinae</taxon>
        <taxon>Nasonia</taxon>
    </lineage>
</organism>
<accession>A0A7M7G3E4</accession>
<keyword evidence="3" id="KW-1185">Reference proteome</keyword>
<dbReference type="KEGG" id="nvi:100118651"/>
<evidence type="ECO:0000313" key="2">
    <source>
        <dbReference type="EnsemblMetazoa" id="XP_001602567"/>
    </source>
</evidence>